<evidence type="ECO:0000313" key="3">
    <source>
        <dbReference type="Proteomes" id="UP000252770"/>
    </source>
</evidence>
<name>A0A367YTH9_9ACTN</name>
<keyword evidence="3" id="KW-1185">Reference proteome</keyword>
<dbReference type="EMBL" id="QOUI01000007">
    <property type="protein sequence ID" value="RCK69154.1"/>
    <property type="molecule type" value="Genomic_DNA"/>
</dbReference>
<dbReference type="AlphaFoldDB" id="A0A367YTH9"/>
<organism evidence="2 3">
    <name type="scientific">Desertihabitans brevis</name>
    <dbReference type="NCBI Taxonomy" id="2268447"/>
    <lineage>
        <taxon>Bacteria</taxon>
        <taxon>Bacillati</taxon>
        <taxon>Actinomycetota</taxon>
        <taxon>Actinomycetes</taxon>
        <taxon>Propionibacteriales</taxon>
        <taxon>Propionibacteriaceae</taxon>
        <taxon>Desertihabitans</taxon>
    </lineage>
</organism>
<protein>
    <recommendedName>
        <fullName evidence="4">AbiEi antitoxin C-terminal domain-containing protein</fullName>
    </recommendedName>
</protein>
<gene>
    <name evidence="2" type="ORF">DT076_12495</name>
</gene>
<evidence type="ECO:0008006" key="4">
    <source>
        <dbReference type="Google" id="ProtNLM"/>
    </source>
</evidence>
<dbReference type="Proteomes" id="UP000252770">
    <property type="component" value="Unassembled WGS sequence"/>
</dbReference>
<feature type="region of interest" description="Disordered" evidence="1">
    <location>
        <begin position="191"/>
        <end position="212"/>
    </location>
</feature>
<evidence type="ECO:0000313" key="2">
    <source>
        <dbReference type="EMBL" id="RCK69154.1"/>
    </source>
</evidence>
<sequence>MDGASDGGRAADGDVMRRPAPLPPAFCDGAFRTATALAHGIGPERLRRQDLAHPFQGINAPATLELDGCTLIRLRALTLTDEHRFTHTSAAQLHGLWLPTRLRDDPTVHVTCEDQRHRRGGRGVRSHVALPETDVVVRVRGLPTQSPADVWATMATALDRTELITLGDHLVRRRDPWCTLADLDAARRRRRGRRGARAMTDALDQVRPGPTR</sequence>
<proteinExistence type="predicted"/>
<comment type="caution">
    <text evidence="2">The sequence shown here is derived from an EMBL/GenBank/DDBJ whole genome shotgun (WGS) entry which is preliminary data.</text>
</comment>
<reference evidence="2 3" key="1">
    <citation type="submission" date="2018-07" db="EMBL/GenBank/DDBJ databases">
        <title>Desertimonas flava gen. nov. sp. nov.</title>
        <authorList>
            <person name="Liu S."/>
        </authorList>
    </citation>
    <scope>NUCLEOTIDE SEQUENCE [LARGE SCALE GENOMIC DNA]</scope>
    <source>
        <strain evidence="2 3">16Sb5-5</strain>
    </source>
</reference>
<evidence type="ECO:0000256" key="1">
    <source>
        <dbReference type="SAM" id="MobiDB-lite"/>
    </source>
</evidence>
<accession>A0A367YTH9</accession>